<sequence>MFFRQLISQFSGLKLGATKSIHLAKNLNPSLPLITHRVYSDQVEIGKKQSPYYKYNLVRPDVEYSRVKIDSVPQKPYDPYRSERCGVIARKKGMTCLWDNMGNQLPCTVLQKPPFRLEDCQVTHIKTPEKDGYLALQIGAANVAQRKITKNLVGHFASNGVDPKRRLTEFKVSEDGVLPIGTTLSAAHFVPGQFVDARAPSKGKGFQGGMKRHGFGGLRATHGVSLTHRSIGSTGQRAQPGKVFKGKKMPGRMGGEFVTVKNAQVIKIDVDLNLVYIKGCIPGHNEQFVTLKDAGKKWGLTKFGAPKVEAFNSSSTAYAPPFPTFDTAELSDFPREVMARLKEPPVYNAAGKKGK</sequence>
<dbReference type="Proteomes" id="UP001165960">
    <property type="component" value="Unassembled WGS sequence"/>
</dbReference>
<dbReference type="EMBL" id="QTSX02005229">
    <property type="protein sequence ID" value="KAJ9060225.1"/>
    <property type="molecule type" value="Genomic_DNA"/>
</dbReference>
<protein>
    <submittedName>
        <fullName evidence="1">Uncharacterized protein</fullName>
    </submittedName>
</protein>
<organism evidence="1 2">
    <name type="scientific">Entomophthora muscae</name>
    <dbReference type="NCBI Taxonomy" id="34485"/>
    <lineage>
        <taxon>Eukaryota</taxon>
        <taxon>Fungi</taxon>
        <taxon>Fungi incertae sedis</taxon>
        <taxon>Zoopagomycota</taxon>
        <taxon>Entomophthoromycotina</taxon>
        <taxon>Entomophthoromycetes</taxon>
        <taxon>Entomophthorales</taxon>
        <taxon>Entomophthoraceae</taxon>
        <taxon>Entomophthora</taxon>
    </lineage>
</organism>
<comment type="caution">
    <text evidence="1">The sequence shown here is derived from an EMBL/GenBank/DDBJ whole genome shotgun (WGS) entry which is preliminary data.</text>
</comment>
<accession>A0ACC2SD47</accession>
<keyword evidence="2" id="KW-1185">Reference proteome</keyword>
<reference evidence="1" key="1">
    <citation type="submission" date="2022-04" db="EMBL/GenBank/DDBJ databases">
        <title>Genome of the entomopathogenic fungus Entomophthora muscae.</title>
        <authorList>
            <person name="Elya C."/>
            <person name="Lovett B.R."/>
            <person name="Lee E."/>
            <person name="Macias A.M."/>
            <person name="Hajek A.E."/>
            <person name="De Bivort B.L."/>
            <person name="Kasson M.T."/>
            <person name="De Fine Licht H.H."/>
            <person name="Stajich J.E."/>
        </authorList>
    </citation>
    <scope>NUCLEOTIDE SEQUENCE</scope>
    <source>
        <strain evidence="1">Berkeley</strain>
    </source>
</reference>
<name>A0ACC2SD47_9FUNG</name>
<proteinExistence type="predicted"/>
<evidence type="ECO:0000313" key="1">
    <source>
        <dbReference type="EMBL" id="KAJ9060225.1"/>
    </source>
</evidence>
<evidence type="ECO:0000313" key="2">
    <source>
        <dbReference type="Proteomes" id="UP001165960"/>
    </source>
</evidence>
<gene>
    <name evidence="1" type="ORF">DSO57_1033210</name>
</gene>